<protein>
    <submittedName>
        <fullName evidence="2">Uncharacterized protein</fullName>
    </submittedName>
</protein>
<comment type="caution">
    <text evidence="2">The sequence shown here is derived from an EMBL/GenBank/DDBJ whole genome shotgun (WGS) entry which is preliminary data.</text>
</comment>
<dbReference type="AlphaFoldDB" id="A0A316E1T6"/>
<dbReference type="RefSeq" id="WP_109649733.1">
    <property type="nucleotide sequence ID" value="NZ_CAJQNU010000063.1"/>
</dbReference>
<evidence type="ECO:0000313" key="2">
    <source>
        <dbReference type="EMBL" id="PWK23966.1"/>
    </source>
</evidence>
<proteinExistence type="predicted"/>
<reference evidence="1 4" key="2">
    <citation type="submission" date="2020-07" db="EMBL/GenBank/DDBJ databases">
        <title>The draft genome sequence of Maribacter polysiphoniae KCTC 22021.</title>
        <authorList>
            <person name="Mu L."/>
        </authorList>
    </citation>
    <scope>NUCLEOTIDE SEQUENCE [LARGE SCALE GENOMIC DNA]</scope>
    <source>
        <strain evidence="1 4">KCTC 22021</strain>
    </source>
</reference>
<dbReference type="Proteomes" id="UP000245667">
    <property type="component" value="Unassembled WGS sequence"/>
</dbReference>
<name>A0A316E1T6_9FLAO</name>
<dbReference type="EMBL" id="JACWLN010000003">
    <property type="protein sequence ID" value="MBD1260896.1"/>
    <property type="molecule type" value="Genomic_DNA"/>
</dbReference>
<dbReference type="Proteomes" id="UP000651837">
    <property type="component" value="Unassembled WGS sequence"/>
</dbReference>
<accession>A0A316E1T6</accession>
<dbReference type="OrthoDB" id="1201888at2"/>
<dbReference type="EMBL" id="QGGQ01000003">
    <property type="protein sequence ID" value="PWK23966.1"/>
    <property type="molecule type" value="Genomic_DNA"/>
</dbReference>
<reference evidence="2 3" key="1">
    <citation type="submission" date="2018-05" db="EMBL/GenBank/DDBJ databases">
        <title>Genomic Encyclopedia of Archaeal and Bacterial Type Strains, Phase II (KMG-II): from individual species to whole genera.</title>
        <authorList>
            <person name="Goeker M."/>
        </authorList>
    </citation>
    <scope>NUCLEOTIDE SEQUENCE [LARGE SCALE GENOMIC DNA]</scope>
    <source>
        <strain evidence="2 3">DSM 23514</strain>
    </source>
</reference>
<gene>
    <name evidence="1" type="ORF">HZY62_09890</name>
    <name evidence="2" type="ORF">LX92_01552</name>
</gene>
<evidence type="ECO:0000313" key="4">
    <source>
        <dbReference type="Proteomes" id="UP000651837"/>
    </source>
</evidence>
<organism evidence="2 3">
    <name type="scientific">Maribacter polysiphoniae</name>
    <dbReference type="NCBI Taxonomy" id="429344"/>
    <lineage>
        <taxon>Bacteria</taxon>
        <taxon>Pseudomonadati</taxon>
        <taxon>Bacteroidota</taxon>
        <taxon>Flavobacteriia</taxon>
        <taxon>Flavobacteriales</taxon>
        <taxon>Flavobacteriaceae</taxon>
        <taxon>Maribacter</taxon>
    </lineage>
</organism>
<evidence type="ECO:0000313" key="1">
    <source>
        <dbReference type="EMBL" id="MBD1260896.1"/>
    </source>
</evidence>
<sequence length="126" mass="15222">MQTEAVYSSDLTFNLEIWKRELKFHLSELDMFQKKLEEIAGREDNGQSSLDLENFQNRILIERDAIGKLLHRCRAKLGNLHSADHYKNIDGQVQYEKRPLYDDLKHYIKLHYDFKEDIMEFFLKWL</sequence>
<keyword evidence="4" id="KW-1185">Reference proteome</keyword>
<evidence type="ECO:0000313" key="3">
    <source>
        <dbReference type="Proteomes" id="UP000245667"/>
    </source>
</evidence>